<dbReference type="EMBL" id="JBHEZX010000006">
    <property type="protein sequence ID" value="MFC1410883.1"/>
    <property type="molecule type" value="Genomic_DNA"/>
</dbReference>
<dbReference type="Proteomes" id="UP001592582">
    <property type="component" value="Unassembled WGS sequence"/>
</dbReference>
<dbReference type="RefSeq" id="WP_380509412.1">
    <property type="nucleotide sequence ID" value="NZ_JBHEZX010000006.1"/>
</dbReference>
<feature type="transmembrane region" description="Helical" evidence="1">
    <location>
        <begin position="86"/>
        <end position="106"/>
    </location>
</feature>
<evidence type="ECO:0000256" key="1">
    <source>
        <dbReference type="SAM" id="Phobius"/>
    </source>
</evidence>
<evidence type="ECO:0000313" key="2">
    <source>
        <dbReference type="EMBL" id="MFC1410883.1"/>
    </source>
</evidence>
<organism evidence="2 3">
    <name type="scientific">Streptacidiphilus alkalitolerans</name>
    <dbReference type="NCBI Taxonomy" id="3342712"/>
    <lineage>
        <taxon>Bacteria</taxon>
        <taxon>Bacillati</taxon>
        <taxon>Actinomycetota</taxon>
        <taxon>Actinomycetes</taxon>
        <taxon>Kitasatosporales</taxon>
        <taxon>Streptomycetaceae</taxon>
        <taxon>Streptacidiphilus</taxon>
    </lineage>
</organism>
<protein>
    <submittedName>
        <fullName evidence="2">Uncharacterized protein</fullName>
    </submittedName>
</protein>
<keyword evidence="3" id="KW-1185">Reference proteome</keyword>
<accession>A0ABV6VAY7</accession>
<proteinExistence type="predicted"/>
<reference evidence="2 3" key="1">
    <citation type="submission" date="2024-09" db="EMBL/GenBank/DDBJ databases">
        <authorList>
            <person name="Lee S.D."/>
        </authorList>
    </citation>
    <scope>NUCLEOTIDE SEQUENCE [LARGE SCALE GENOMIC DNA]</scope>
    <source>
        <strain evidence="2 3">N1-1</strain>
    </source>
</reference>
<keyword evidence="1" id="KW-1133">Transmembrane helix</keyword>
<feature type="transmembrane region" description="Helical" evidence="1">
    <location>
        <begin position="113"/>
        <end position="138"/>
    </location>
</feature>
<keyword evidence="1" id="KW-0472">Membrane</keyword>
<evidence type="ECO:0000313" key="3">
    <source>
        <dbReference type="Proteomes" id="UP001592582"/>
    </source>
</evidence>
<gene>
    <name evidence="2" type="ORF">ACEZDG_16595</name>
</gene>
<feature type="transmembrane region" description="Helical" evidence="1">
    <location>
        <begin position="144"/>
        <end position="164"/>
    </location>
</feature>
<sequence length="173" mass="17583">MRLVDIGSGGGYLIRWPASTGTLGPDVELISADLNGALVGEATRLALAEQLNCRFVHGLSVGAVLLTATDSNRTLGALTAGGAGHLLPLAGYAGIVLVSLAAYFTLPFWGATLAMVIGLGPLTLLRPLVIAAACLGALASGGGWTSLLVGVVAGVAMLGVEPLVHRRWYSRPL</sequence>
<keyword evidence="1" id="KW-0812">Transmembrane</keyword>
<comment type="caution">
    <text evidence="2">The sequence shown here is derived from an EMBL/GenBank/DDBJ whole genome shotgun (WGS) entry which is preliminary data.</text>
</comment>
<name>A0ABV6VAY7_9ACTN</name>